<dbReference type="EMBL" id="VUNZ01000001">
    <property type="protein sequence ID" value="KAA2223034.1"/>
    <property type="molecule type" value="Genomic_DNA"/>
</dbReference>
<dbReference type="AlphaFoldDB" id="A0A5B2U8T0"/>
<dbReference type="OrthoDB" id="661150at2"/>
<proteinExistence type="predicted"/>
<organism evidence="1 2">
    <name type="scientific">Chryseobacterium sediminis</name>
    <dbReference type="NCBI Taxonomy" id="1679494"/>
    <lineage>
        <taxon>Bacteria</taxon>
        <taxon>Pseudomonadati</taxon>
        <taxon>Bacteroidota</taxon>
        <taxon>Flavobacteriia</taxon>
        <taxon>Flavobacteriales</taxon>
        <taxon>Weeksellaceae</taxon>
        <taxon>Chryseobacterium group</taxon>
        <taxon>Chryseobacterium</taxon>
    </lineage>
</organism>
<evidence type="ECO:0000313" key="1">
    <source>
        <dbReference type="EMBL" id="KAA2223034.1"/>
    </source>
</evidence>
<reference evidence="1 2" key="1">
    <citation type="journal article" date="2015" name="Int. J. Syst. Evol. Microbiol.">
        <title>Chryseobacterium sediminis sp. nov., isolated from a river sediment.</title>
        <authorList>
            <person name="Kampfer P."/>
            <person name="Busse H.J."/>
            <person name="McInroy J.A."/>
            <person name="Glaeser S.P."/>
        </authorList>
    </citation>
    <scope>NUCLEOTIDE SEQUENCE [LARGE SCALE GENOMIC DNA]</scope>
    <source>
        <strain evidence="1 2">IMT-174</strain>
    </source>
</reference>
<name>A0A5B2U8T0_9FLAO</name>
<sequence length="345" mass="40354">MDFDKQHRKRVEQYLRRVEKLFNDLVESIVFSSLPATLKEGLFQFRKYPKITKYIEDVFNQFNSDLRELITVSTAYSWNVGDLKNDALKLATLNSISGKIPVDILNKLKEAPMPRNAEALKAFQERKIGKFTISDRVWSITQNTRKELEFALDLGLSEGKSAQQLAREIKKYLREPDRLYRRVRDKHGNLTLSKNAKAYKPGQGVYRSSMANAVRLTKEENNLAYRESDQLRIMQNNDIVGYQIQLSNAHKIVDICDDLKGFYPKNFIWKGWHIGCMCQRFTVRKTDQEIIDEINKGLNLPPERSENFISDVPEQFKTYMEENKAKMDGWKTQSSFIVDNRKYLK</sequence>
<accession>A0A5B2U8T0</accession>
<protein>
    <recommendedName>
        <fullName evidence="3">Phage head morphogenesis domain-containing protein</fullName>
    </recommendedName>
</protein>
<comment type="caution">
    <text evidence="1">The sequence shown here is derived from an EMBL/GenBank/DDBJ whole genome shotgun (WGS) entry which is preliminary data.</text>
</comment>
<evidence type="ECO:0000313" key="2">
    <source>
        <dbReference type="Proteomes" id="UP000323082"/>
    </source>
</evidence>
<dbReference type="Proteomes" id="UP000323082">
    <property type="component" value="Unassembled WGS sequence"/>
</dbReference>
<evidence type="ECO:0008006" key="3">
    <source>
        <dbReference type="Google" id="ProtNLM"/>
    </source>
</evidence>
<gene>
    <name evidence="1" type="ORF">FW780_02180</name>
</gene>
<dbReference type="RefSeq" id="WP_149831998.1">
    <property type="nucleotide sequence ID" value="NZ_VUNZ01000001.1"/>
</dbReference>